<keyword evidence="2 3" id="KW-0808">Transferase</keyword>
<protein>
    <submittedName>
        <fullName evidence="3">Ribosomal RNA small subunit methyltransferase D</fullName>
        <ecNumber evidence="3">2.1.1.171</ecNumber>
    </submittedName>
</protein>
<proteinExistence type="predicted"/>
<dbReference type="InterPro" id="IPR002052">
    <property type="entry name" value="DNA_methylase_N6_adenine_CS"/>
</dbReference>
<dbReference type="CDD" id="cd02440">
    <property type="entry name" value="AdoMet_MTases"/>
    <property type="match status" value="1"/>
</dbReference>
<evidence type="ECO:0000256" key="1">
    <source>
        <dbReference type="ARBA" id="ARBA00022603"/>
    </source>
</evidence>
<organism evidence="3">
    <name type="scientific">bioreactor metagenome</name>
    <dbReference type="NCBI Taxonomy" id="1076179"/>
    <lineage>
        <taxon>unclassified sequences</taxon>
        <taxon>metagenomes</taxon>
        <taxon>ecological metagenomes</taxon>
    </lineage>
</organism>
<evidence type="ECO:0000256" key="2">
    <source>
        <dbReference type="ARBA" id="ARBA00022679"/>
    </source>
</evidence>
<keyword evidence="1 3" id="KW-0489">Methyltransferase</keyword>
<dbReference type="GO" id="GO:0003676">
    <property type="term" value="F:nucleic acid binding"/>
    <property type="evidence" value="ECO:0007669"/>
    <property type="project" value="InterPro"/>
</dbReference>
<dbReference type="EC" id="2.1.1.171" evidence="3"/>
<dbReference type="InterPro" id="IPR029063">
    <property type="entry name" value="SAM-dependent_MTases_sf"/>
</dbReference>
<dbReference type="PANTHER" id="PTHR43542">
    <property type="entry name" value="METHYLTRANSFERASE"/>
    <property type="match status" value="1"/>
</dbReference>
<name>A0A645GZB4_9ZZZZ</name>
<dbReference type="Pfam" id="PF03602">
    <property type="entry name" value="Cons_hypoth95"/>
    <property type="match status" value="1"/>
</dbReference>
<dbReference type="PROSITE" id="PS00092">
    <property type="entry name" value="N6_MTASE"/>
    <property type="match status" value="1"/>
</dbReference>
<dbReference type="GO" id="GO:0052913">
    <property type="term" value="F:16S rRNA (guanine(966)-N(2))-methyltransferase activity"/>
    <property type="evidence" value="ECO:0007669"/>
    <property type="project" value="UniProtKB-EC"/>
</dbReference>
<comment type="caution">
    <text evidence="3">The sequence shown here is derived from an EMBL/GenBank/DDBJ whole genome shotgun (WGS) entry which is preliminary data.</text>
</comment>
<sequence length="148" mass="16527">MNTDVLDLFAGSGQLGLEALSRGAKSAVLTDSDADAFEIIKKNAQKTGLYQKCRVLRMEYGEYIKAASRAGDKFDFIFIDPPYESRIAEEAAKRCIKSGLVKHGGKIFCESDRPEFDSASFGEEAASFVEETKIYKYGKTYFHVLRLK</sequence>
<evidence type="ECO:0000313" key="3">
    <source>
        <dbReference type="EMBL" id="MPN31392.1"/>
    </source>
</evidence>
<dbReference type="SUPFAM" id="SSF53335">
    <property type="entry name" value="S-adenosyl-L-methionine-dependent methyltransferases"/>
    <property type="match status" value="1"/>
</dbReference>
<reference evidence="3" key="1">
    <citation type="submission" date="2019-08" db="EMBL/GenBank/DDBJ databases">
        <authorList>
            <person name="Kucharzyk K."/>
            <person name="Murdoch R.W."/>
            <person name="Higgins S."/>
            <person name="Loffler F."/>
        </authorList>
    </citation>
    <scope>NUCLEOTIDE SEQUENCE</scope>
</reference>
<dbReference type="PANTHER" id="PTHR43542:SF1">
    <property type="entry name" value="METHYLTRANSFERASE"/>
    <property type="match status" value="1"/>
</dbReference>
<dbReference type="EMBL" id="VSSQ01082901">
    <property type="protein sequence ID" value="MPN31392.1"/>
    <property type="molecule type" value="Genomic_DNA"/>
</dbReference>
<dbReference type="PIRSF" id="PIRSF004553">
    <property type="entry name" value="CHP00095"/>
    <property type="match status" value="1"/>
</dbReference>
<gene>
    <name evidence="3" type="primary">rsmD_34</name>
    <name evidence="3" type="ORF">SDC9_178866</name>
</gene>
<dbReference type="AlphaFoldDB" id="A0A645GZB4"/>
<dbReference type="InterPro" id="IPR004398">
    <property type="entry name" value="RNA_MeTrfase_RsmD"/>
</dbReference>
<accession>A0A645GZB4</accession>
<dbReference type="Gene3D" id="3.40.50.150">
    <property type="entry name" value="Vaccinia Virus protein VP39"/>
    <property type="match status" value="1"/>
</dbReference>